<comment type="caution">
    <text evidence="2">The sequence shown here is derived from an EMBL/GenBank/DDBJ whole genome shotgun (WGS) entry which is preliminary data.</text>
</comment>
<dbReference type="Proteomes" id="UP000727490">
    <property type="component" value="Unassembled WGS sequence"/>
</dbReference>
<feature type="domain" description="Cyclic nucleotide-binding" evidence="1">
    <location>
        <begin position="41"/>
        <end position="125"/>
    </location>
</feature>
<accession>A0A951MD68</accession>
<dbReference type="RefSeq" id="WP_219287198.1">
    <property type="nucleotide sequence ID" value="NZ_RPHB01000002.1"/>
</dbReference>
<reference evidence="2 3" key="1">
    <citation type="journal article" date="2020" name="Syst. Appl. Microbiol.">
        <title>Arthrospiribacter ruber gen. nov., sp. nov., a novel bacterium isolated from Arthrospira cultures.</title>
        <authorList>
            <person name="Waleron M."/>
            <person name="Misztak A."/>
            <person name="Waleron M.M."/>
            <person name="Furmaniak M."/>
            <person name="Mrozik A."/>
            <person name="Waleron K."/>
        </authorList>
    </citation>
    <scope>NUCLEOTIDE SEQUENCE [LARGE SCALE GENOMIC DNA]</scope>
    <source>
        <strain evidence="2 3">DPMB0001</strain>
    </source>
</reference>
<proteinExistence type="predicted"/>
<dbReference type="AlphaFoldDB" id="A0A951MD68"/>
<name>A0A951MD68_9BACT</name>
<protein>
    <submittedName>
        <fullName evidence="2">Crp/Fnr family transcriptional regulator</fullName>
    </submittedName>
</protein>
<evidence type="ECO:0000313" key="3">
    <source>
        <dbReference type="Proteomes" id="UP000727490"/>
    </source>
</evidence>
<dbReference type="InterPro" id="IPR000595">
    <property type="entry name" value="cNMP-bd_dom"/>
</dbReference>
<organism evidence="2 3">
    <name type="scientific">Arthrospiribacter ruber</name>
    <dbReference type="NCBI Taxonomy" id="2487934"/>
    <lineage>
        <taxon>Bacteria</taxon>
        <taxon>Pseudomonadati</taxon>
        <taxon>Bacteroidota</taxon>
        <taxon>Cytophagia</taxon>
        <taxon>Cytophagales</taxon>
        <taxon>Cyclobacteriaceae</taxon>
        <taxon>Arthrospiribacter</taxon>
    </lineage>
</organism>
<evidence type="ECO:0000259" key="1">
    <source>
        <dbReference type="Pfam" id="PF00027"/>
    </source>
</evidence>
<dbReference type="EMBL" id="RPHB01000002">
    <property type="protein sequence ID" value="MBW3466986.1"/>
    <property type="molecule type" value="Genomic_DNA"/>
</dbReference>
<gene>
    <name evidence="2" type="ORF">EGN73_04075</name>
</gene>
<evidence type="ECO:0000313" key="2">
    <source>
        <dbReference type="EMBL" id="MBW3466986.1"/>
    </source>
</evidence>
<sequence>MTDESFNDPNRGMNILISIVSQIIKLNKDEETLIRALFKVKKFNQGDYFLEEGKVCKEIGFITKGLVAYFIDSVELHVYDFCQENEFVSNYESFLNQSESSKSISCLEDTEMLCITFNDLQVLYKKISEGQKLGRIISENLFLDAIEKLTSFYTESPEAKYERFLKKYPDLIQRIPQYYVASFVNVKPQSLSRIRKRMLNKSKVNPGE</sequence>
<dbReference type="Pfam" id="PF00027">
    <property type="entry name" value="cNMP_binding"/>
    <property type="match status" value="1"/>
</dbReference>
<keyword evidence="3" id="KW-1185">Reference proteome</keyword>